<keyword evidence="2" id="KW-1133">Transmembrane helix</keyword>
<dbReference type="SMART" id="SM00332">
    <property type="entry name" value="PP2Cc"/>
    <property type="match status" value="1"/>
</dbReference>
<gene>
    <name evidence="4" type="ORF">ACFPET_07385</name>
</gene>
<feature type="compositionally biased region" description="Acidic residues" evidence="1">
    <location>
        <begin position="284"/>
        <end position="297"/>
    </location>
</feature>
<protein>
    <submittedName>
        <fullName evidence="4">PP2C family protein-serine/threonine phosphatase</fullName>
        <ecNumber evidence="4">3.1.3.16</ecNumber>
    </submittedName>
</protein>
<keyword evidence="2" id="KW-0812">Transmembrane</keyword>
<dbReference type="SUPFAM" id="SSF81606">
    <property type="entry name" value="PP2C-like"/>
    <property type="match status" value="1"/>
</dbReference>
<evidence type="ECO:0000313" key="4">
    <source>
        <dbReference type="EMBL" id="MFC4335017.1"/>
    </source>
</evidence>
<dbReference type="PROSITE" id="PS51746">
    <property type="entry name" value="PPM_2"/>
    <property type="match status" value="1"/>
</dbReference>
<keyword evidence="4" id="KW-0378">Hydrolase</keyword>
<sequence length="432" mass="46260">MALSLRYAAVSDRGVVRKGNQDSVYAGPHLIAVADGMGGMAAGDLASAIVINTMRGVDRPPPEESVADELADTVGEANSRIRQVVDKDPAKEGMGTTLTALWFDGAWFHLVHIGDSRAYRLRGDEFEQLTMDDSYVQLLINEGRITPEEAETHPQRSLILRALGAPEVDPAFQTLAAREGDRLLLCSDGLSGPVSDDRIAEVMRSAETPEEVVQTLTQAAIDAGAPDNVSVLVADVVAEGEGNTAMIVDGAANDLVMANSDTAALPRVGAKGKGDTVELPAEGAESEEGESSEEDGDGEKPPRRKKSRVWRTVITSLVVLALLTTGGLLWLRTQYYLGVSEHENISLYRGYPVEIMGVKASWLEVESDRPAADAEEGLRGRLEEGLPTDSYDQGLADLEKYTDPSDDNSHLLPLCDATQEEAQAVSGDCRTS</sequence>
<evidence type="ECO:0000256" key="1">
    <source>
        <dbReference type="SAM" id="MobiDB-lite"/>
    </source>
</evidence>
<proteinExistence type="predicted"/>
<dbReference type="CDD" id="cd00143">
    <property type="entry name" value="PP2Cc"/>
    <property type="match status" value="1"/>
</dbReference>
<evidence type="ECO:0000256" key="2">
    <source>
        <dbReference type="SAM" id="Phobius"/>
    </source>
</evidence>
<dbReference type="RefSeq" id="WP_380619278.1">
    <property type="nucleotide sequence ID" value="NZ_JBHSDK010000010.1"/>
</dbReference>
<accession>A0ABV8TWM2</accession>
<dbReference type="InterPro" id="IPR001932">
    <property type="entry name" value="PPM-type_phosphatase-like_dom"/>
</dbReference>
<feature type="transmembrane region" description="Helical" evidence="2">
    <location>
        <begin position="309"/>
        <end position="331"/>
    </location>
</feature>
<dbReference type="EC" id="3.1.3.16" evidence="4"/>
<keyword evidence="5" id="KW-1185">Reference proteome</keyword>
<feature type="region of interest" description="Disordered" evidence="1">
    <location>
        <begin position="267"/>
        <end position="306"/>
    </location>
</feature>
<evidence type="ECO:0000259" key="3">
    <source>
        <dbReference type="PROSITE" id="PS51746"/>
    </source>
</evidence>
<dbReference type="SMART" id="SM00331">
    <property type="entry name" value="PP2C_SIG"/>
    <property type="match status" value="1"/>
</dbReference>
<reference evidence="5" key="1">
    <citation type="journal article" date="2019" name="Int. J. Syst. Evol. Microbiol.">
        <title>The Global Catalogue of Microorganisms (GCM) 10K type strain sequencing project: providing services to taxonomists for standard genome sequencing and annotation.</title>
        <authorList>
            <consortium name="The Broad Institute Genomics Platform"/>
            <consortium name="The Broad Institute Genome Sequencing Center for Infectious Disease"/>
            <person name="Wu L."/>
            <person name="Ma J."/>
        </authorList>
    </citation>
    <scope>NUCLEOTIDE SEQUENCE [LARGE SCALE GENOMIC DNA]</scope>
    <source>
        <strain evidence="5">IBRC-M 10908</strain>
    </source>
</reference>
<dbReference type="GO" id="GO:0004722">
    <property type="term" value="F:protein serine/threonine phosphatase activity"/>
    <property type="evidence" value="ECO:0007669"/>
    <property type="project" value="UniProtKB-EC"/>
</dbReference>
<keyword evidence="2" id="KW-0472">Membrane</keyword>
<dbReference type="Proteomes" id="UP001595823">
    <property type="component" value="Unassembled WGS sequence"/>
</dbReference>
<comment type="caution">
    <text evidence="4">The sequence shown here is derived from an EMBL/GenBank/DDBJ whole genome shotgun (WGS) entry which is preliminary data.</text>
</comment>
<dbReference type="Gene3D" id="3.60.40.10">
    <property type="entry name" value="PPM-type phosphatase domain"/>
    <property type="match status" value="1"/>
</dbReference>
<evidence type="ECO:0000313" key="5">
    <source>
        <dbReference type="Proteomes" id="UP001595823"/>
    </source>
</evidence>
<feature type="domain" description="PPM-type phosphatase" evidence="3">
    <location>
        <begin position="6"/>
        <end position="236"/>
    </location>
</feature>
<dbReference type="EMBL" id="JBHSDK010000010">
    <property type="protein sequence ID" value="MFC4335017.1"/>
    <property type="molecule type" value="Genomic_DNA"/>
</dbReference>
<dbReference type="Pfam" id="PF13672">
    <property type="entry name" value="PP2C_2"/>
    <property type="match status" value="1"/>
</dbReference>
<name>A0ABV8TWM2_9ACTN</name>
<dbReference type="InterPro" id="IPR036457">
    <property type="entry name" value="PPM-type-like_dom_sf"/>
</dbReference>
<organism evidence="4 5">
    <name type="scientific">Salininema proteolyticum</name>
    <dbReference type="NCBI Taxonomy" id="1607685"/>
    <lineage>
        <taxon>Bacteria</taxon>
        <taxon>Bacillati</taxon>
        <taxon>Actinomycetota</taxon>
        <taxon>Actinomycetes</taxon>
        <taxon>Glycomycetales</taxon>
        <taxon>Glycomycetaceae</taxon>
        <taxon>Salininema</taxon>
    </lineage>
</organism>